<keyword evidence="7" id="KW-1185">Reference proteome</keyword>
<comment type="caution">
    <text evidence="6">The sequence shown here is derived from an EMBL/GenBank/DDBJ whole genome shotgun (WGS) entry which is preliminary data.</text>
</comment>
<dbReference type="InterPro" id="IPR036736">
    <property type="entry name" value="ACP-like_sf"/>
</dbReference>
<dbReference type="Gene3D" id="3.30.559.30">
    <property type="entry name" value="Nonribosomal peptide synthetase, condensation domain"/>
    <property type="match status" value="1"/>
</dbReference>
<dbReference type="CDD" id="cd19540">
    <property type="entry name" value="LCL_NRPS-like"/>
    <property type="match status" value="1"/>
</dbReference>
<reference evidence="6 7" key="1">
    <citation type="submission" date="2020-02" db="EMBL/GenBank/DDBJ databases">
        <title>Acidophilic actinobacteria isolated from forest soil.</title>
        <authorList>
            <person name="Golinska P."/>
        </authorList>
    </citation>
    <scope>NUCLEOTIDE SEQUENCE [LARGE SCALE GENOMIC DNA]</scope>
    <source>
        <strain evidence="6 7">NL8</strain>
    </source>
</reference>
<evidence type="ECO:0000259" key="5">
    <source>
        <dbReference type="PROSITE" id="PS50075"/>
    </source>
</evidence>
<dbReference type="EMBL" id="JAAFYZ010000331">
    <property type="protein sequence ID" value="MBS2554181.1"/>
    <property type="molecule type" value="Genomic_DNA"/>
</dbReference>
<dbReference type="InterPro" id="IPR023213">
    <property type="entry name" value="CAT-like_dom_sf"/>
</dbReference>
<gene>
    <name evidence="6" type="ORF">KGQ19_45740</name>
</gene>
<feature type="non-terminal residue" evidence="6">
    <location>
        <position position="1"/>
    </location>
</feature>
<evidence type="ECO:0000256" key="1">
    <source>
        <dbReference type="ARBA" id="ARBA00001957"/>
    </source>
</evidence>
<keyword evidence="2" id="KW-0596">Phosphopantetheine</keyword>
<accession>A0ABS5L780</accession>
<dbReference type="Pfam" id="PF00668">
    <property type="entry name" value="Condensation"/>
    <property type="match status" value="1"/>
</dbReference>
<dbReference type="InterPro" id="IPR001242">
    <property type="entry name" value="Condensation_dom"/>
</dbReference>
<sequence>DFFGLGGHSLSAMRLVNRVRGVFGVEVAIRDLFDRPTIQALAHHIENGAGALADGARGSREPLRPAPEPRPTELPLSSAQLRLWITDRLGGPSAVYNVPVALRLVGALDVQALRAAIGDVVGRHESLRTVFPDRDGEPYQCVVEAGSADIDLTVVDIAPSELDDAVQAAADEPFVLAEDLPIRARLWRVGPDEHVLLVVMHHIATDGWSQGPLLRDLAQAYEARVQGSAPQFVPLPVQYADFALWQAAGEAEERDLEFWVEQLRGVPEETVLPLDRPRPAVRSQHGAEVRFEVDQDTHGELQALAQSGNATLFMVLHAAVAAVLHRYGAGTDVAVGTAVAGRSDHALDDLVGFFVNTLVLRTDLSGNPDFQTLIERVRDADLRAYAHQDIPFEELVAHLAPVRTPARHPLFQVMLSVDQTDPVPPSLPGLTVENHAVPTDTAKFDLALVFQPNHHPDGSPAGITIQLTYATDIFDPETIQALTHDLSTLLTQVTKTPHTPLGEL</sequence>
<dbReference type="Proteomes" id="UP000730482">
    <property type="component" value="Unassembled WGS sequence"/>
</dbReference>
<organism evidence="6 7">
    <name type="scientific">Catenulispora pinistramenti</name>
    <dbReference type="NCBI Taxonomy" id="2705254"/>
    <lineage>
        <taxon>Bacteria</taxon>
        <taxon>Bacillati</taxon>
        <taxon>Actinomycetota</taxon>
        <taxon>Actinomycetes</taxon>
        <taxon>Catenulisporales</taxon>
        <taxon>Catenulisporaceae</taxon>
        <taxon>Catenulispora</taxon>
    </lineage>
</organism>
<dbReference type="Pfam" id="PF00550">
    <property type="entry name" value="PP-binding"/>
    <property type="match status" value="1"/>
</dbReference>
<name>A0ABS5L780_9ACTN</name>
<dbReference type="PROSITE" id="PS00012">
    <property type="entry name" value="PHOSPHOPANTETHEINE"/>
    <property type="match status" value="1"/>
</dbReference>
<feature type="region of interest" description="Disordered" evidence="4">
    <location>
        <begin position="52"/>
        <end position="74"/>
    </location>
</feature>
<dbReference type="SUPFAM" id="SSF47336">
    <property type="entry name" value="ACP-like"/>
    <property type="match status" value="1"/>
</dbReference>
<dbReference type="PANTHER" id="PTHR45527">
    <property type="entry name" value="NONRIBOSOMAL PEPTIDE SYNTHETASE"/>
    <property type="match status" value="1"/>
</dbReference>
<evidence type="ECO:0000256" key="3">
    <source>
        <dbReference type="ARBA" id="ARBA00022553"/>
    </source>
</evidence>
<keyword evidence="3" id="KW-0597">Phosphoprotein</keyword>
<proteinExistence type="predicted"/>
<dbReference type="RefSeq" id="WP_230420455.1">
    <property type="nucleotide sequence ID" value="NZ_JAAFYZ010000331.1"/>
</dbReference>
<dbReference type="InterPro" id="IPR009081">
    <property type="entry name" value="PP-bd_ACP"/>
</dbReference>
<feature type="domain" description="Carrier" evidence="5">
    <location>
        <begin position="1"/>
        <end position="49"/>
    </location>
</feature>
<comment type="cofactor">
    <cofactor evidence="1">
        <name>pantetheine 4'-phosphate</name>
        <dbReference type="ChEBI" id="CHEBI:47942"/>
    </cofactor>
</comment>
<evidence type="ECO:0000256" key="2">
    <source>
        <dbReference type="ARBA" id="ARBA00022450"/>
    </source>
</evidence>
<dbReference type="InterPro" id="IPR006162">
    <property type="entry name" value="Ppantetheine_attach_site"/>
</dbReference>
<dbReference type="Gene3D" id="3.30.559.10">
    <property type="entry name" value="Chloramphenicol acetyltransferase-like domain"/>
    <property type="match status" value="1"/>
</dbReference>
<protein>
    <submittedName>
        <fullName evidence="6">Non-ribosomal peptide synthetase</fullName>
    </submittedName>
</protein>
<dbReference type="PANTHER" id="PTHR45527:SF1">
    <property type="entry name" value="FATTY ACID SYNTHASE"/>
    <property type="match status" value="1"/>
</dbReference>
<evidence type="ECO:0000313" key="7">
    <source>
        <dbReference type="Proteomes" id="UP000730482"/>
    </source>
</evidence>
<dbReference type="PROSITE" id="PS50075">
    <property type="entry name" value="CARRIER"/>
    <property type="match status" value="1"/>
</dbReference>
<dbReference type="SUPFAM" id="SSF52777">
    <property type="entry name" value="CoA-dependent acyltransferases"/>
    <property type="match status" value="2"/>
</dbReference>
<evidence type="ECO:0000313" key="6">
    <source>
        <dbReference type="EMBL" id="MBS2554181.1"/>
    </source>
</evidence>
<evidence type="ECO:0000256" key="4">
    <source>
        <dbReference type="SAM" id="MobiDB-lite"/>
    </source>
</evidence>
<dbReference type="Gene3D" id="1.10.1200.10">
    <property type="entry name" value="ACP-like"/>
    <property type="match status" value="1"/>
</dbReference>